<dbReference type="EMBL" id="BJJW01000002">
    <property type="protein sequence ID" value="GDZ83060.1"/>
    <property type="molecule type" value="Genomic_DNA"/>
</dbReference>
<gene>
    <name evidence="1" type="ORF">LCIT_03020</name>
</gene>
<evidence type="ECO:0000313" key="2">
    <source>
        <dbReference type="Proteomes" id="UP000323274"/>
    </source>
</evidence>
<protein>
    <submittedName>
        <fullName evidence="1">Uncharacterized protein</fullName>
    </submittedName>
</protein>
<reference evidence="1 2" key="1">
    <citation type="submission" date="2019-04" db="EMBL/GenBank/DDBJ databases">
        <title>A pseudo-fructophilic Leuconostoc citreum strain F192-5 isolated from peel of satsuma mandarin: the first report for isolation and characterization of strain-dependent fructophilic-like characteristics.</title>
        <authorList>
            <person name="Maeno S."/>
            <person name="Tanizawa Y."/>
            <person name="Kajikawa A."/>
            <person name="Kanesaki Y."/>
            <person name="Kubota E."/>
            <person name="Arita M."/>
            <person name="Leon D."/>
            <person name="Endo A."/>
        </authorList>
    </citation>
    <scope>NUCLEOTIDE SEQUENCE [LARGE SCALE GENOMIC DNA]</scope>
    <source>
        <strain evidence="1 2">F192-5</strain>
    </source>
</reference>
<organism evidence="1 2">
    <name type="scientific">Leuconostoc citreum</name>
    <dbReference type="NCBI Taxonomy" id="33964"/>
    <lineage>
        <taxon>Bacteria</taxon>
        <taxon>Bacillati</taxon>
        <taxon>Bacillota</taxon>
        <taxon>Bacilli</taxon>
        <taxon>Lactobacillales</taxon>
        <taxon>Lactobacillaceae</taxon>
        <taxon>Leuconostoc</taxon>
    </lineage>
</organism>
<name>A0A5A5TWU8_LEUCI</name>
<evidence type="ECO:0000313" key="1">
    <source>
        <dbReference type="EMBL" id="GDZ83060.1"/>
    </source>
</evidence>
<proteinExistence type="predicted"/>
<dbReference type="AlphaFoldDB" id="A0A5A5TWU8"/>
<accession>A0A5A5TWU8</accession>
<comment type="caution">
    <text evidence="1">The sequence shown here is derived from an EMBL/GenBank/DDBJ whole genome shotgun (WGS) entry which is preliminary data.</text>
</comment>
<dbReference type="Proteomes" id="UP000323274">
    <property type="component" value="Unassembled WGS sequence"/>
</dbReference>
<sequence length="48" mass="5397">MKYDIRVSGKTIKSFSNLDAANVWKDGYQSMNPDKTVIVVKDYGKVGE</sequence>